<evidence type="ECO:0000256" key="1">
    <source>
        <dbReference type="SAM" id="MobiDB-lite"/>
    </source>
</evidence>
<sequence length="585" mass="62786">MKWNTLASGGVSIAWLMSHLPRVLSVPTGQDISGNELVARDLPKFVYAHFMVGIVENYTVADWKTDMAYAMEIGIDGFALNNAKIDSYTPTQLANAYQAAQEVGFKVFPSFDFAYWNNGDTAAITAYMNQYAGHPAQAQYDGGAVVSTFVGDSFDWGPVKAGTSHKIFAVPNMQDPVEVNYEKTSFDGAFSWLAWPTDGGNSIIPGPMTTIWDDKFVANLKGRPYMAPVSPWFSTHFNSKNWVFICEQLITDRWNEMLALKPQLIEIVTWNDFGESHYISPAEPHHTDDGSSQWADGFPHDGWRIIMKPYIAAYKAGASQPTVNQDQLVYWYRPTPKNTQCTGDPLGPPNGRDMLADVVFVTTLLTSPAQLTVQSGGNSAVTINVPAGITTHNFTMGVGSQNFQVTRNGASILGGKGGLDIKNTCKYYNFNAYVGSFNATGGSIPPPPPPPPSTSTTTTTTKTTTTSSTTKTTTTTTTTSNKPTTTTTSTTKTTTSSPTPPSSTGCIAGTGPGNYIGLCQFCCSYDYCPPGPCTCTNTGSITPAPPASSPTGRPLAGEDDSYLGLCSFACAHGYCPPQLAQGDKT</sequence>
<feature type="compositionally biased region" description="Low complexity" evidence="1">
    <location>
        <begin position="454"/>
        <end position="497"/>
    </location>
</feature>
<feature type="region of interest" description="Disordered" evidence="1">
    <location>
        <begin position="441"/>
        <end position="504"/>
    </location>
</feature>
<name>A0ABR0SRC5_9HYPO</name>
<feature type="chain" id="PRO_5046772831" evidence="2">
    <location>
        <begin position="26"/>
        <end position="585"/>
    </location>
</feature>
<dbReference type="CDD" id="cd11577">
    <property type="entry name" value="GH71"/>
    <property type="match status" value="1"/>
</dbReference>
<keyword evidence="4" id="KW-1185">Reference proteome</keyword>
<dbReference type="EMBL" id="JAVFKD010000010">
    <property type="protein sequence ID" value="KAK5994275.1"/>
    <property type="molecule type" value="Genomic_DNA"/>
</dbReference>
<dbReference type="Pfam" id="PF03659">
    <property type="entry name" value="Glyco_hydro_71"/>
    <property type="match status" value="1"/>
</dbReference>
<dbReference type="Proteomes" id="UP001338125">
    <property type="component" value="Unassembled WGS sequence"/>
</dbReference>
<gene>
    <name evidence="3" type="ORF">PT974_04747</name>
</gene>
<keyword evidence="2" id="KW-0732">Signal</keyword>
<reference evidence="3 4" key="1">
    <citation type="submission" date="2024-01" db="EMBL/GenBank/DDBJ databases">
        <title>Complete genome of Cladobotryum mycophilum ATHUM6906.</title>
        <authorList>
            <person name="Christinaki A.C."/>
            <person name="Myridakis A.I."/>
            <person name="Kouvelis V.N."/>
        </authorList>
    </citation>
    <scope>NUCLEOTIDE SEQUENCE [LARGE SCALE GENOMIC DNA]</scope>
    <source>
        <strain evidence="3 4">ATHUM6906</strain>
    </source>
</reference>
<comment type="caution">
    <text evidence="3">The sequence shown here is derived from an EMBL/GenBank/DDBJ whole genome shotgun (WGS) entry which is preliminary data.</text>
</comment>
<proteinExistence type="predicted"/>
<feature type="signal peptide" evidence="2">
    <location>
        <begin position="1"/>
        <end position="25"/>
    </location>
</feature>
<organism evidence="3 4">
    <name type="scientific">Cladobotryum mycophilum</name>
    <dbReference type="NCBI Taxonomy" id="491253"/>
    <lineage>
        <taxon>Eukaryota</taxon>
        <taxon>Fungi</taxon>
        <taxon>Dikarya</taxon>
        <taxon>Ascomycota</taxon>
        <taxon>Pezizomycotina</taxon>
        <taxon>Sordariomycetes</taxon>
        <taxon>Hypocreomycetidae</taxon>
        <taxon>Hypocreales</taxon>
        <taxon>Hypocreaceae</taxon>
        <taxon>Cladobotryum</taxon>
    </lineage>
</organism>
<evidence type="ECO:0000313" key="3">
    <source>
        <dbReference type="EMBL" id="KAK5994275.1"/>
    </source>
</evidence>
<evidence type="ECO:0000256" key="2">
    <source>
        <dbReference type="SAM" id="SignalP"/>
    </source>
</evidence>
<protein>
    <submittedName>
        <fullName evidence="3">Mutanase</fullName>
    </submittedName>
</protein>
<dbReference type="Gene3D" id="3.20.20.80">
    <property type="entry name" value="Glycosidases"/>
    <property type="match status" value="1"/>
</dbReference>
<dbReference type="InterPro" id="IPR005197">
    <property type="entry name" value="Glyco_hydro_71"/>
</dbReference>
<evidence type="ECO:0000313" key="4">
    <source>
        <dbReference type="Proteomes" id="UP001338125"/>
    </source>
</evidence>
<accession>A0ABR0SRC5</accession>
<feature type="compositionally biased region" description="Pro residues" evidence="1">
    <location>
        <begin position="444"/>
        <end position="453"/>
    </location>
</feature>